<keyword evidence="1" id="KW-0472">Membrane</keyword>
<feature type="transmembrane region" description="Helical" evidence="1">
    <location>
        <begin position="34"/>
        <end position="53"/>
    </location>
</feature>
<name>A0A2G9I969_9LAMI</name>
<dbReference type="AlphaFoldDB" id="A0A2G9I969"/>
<keyword evidence="3" id="KW-1185">Reference proteome</keyword>
<sequence length="91" mass="10810">MYSINLHYSEPKSMENSRNFTNTIHNQMRQTGFFLIKLIFLLKFSLVIKLILIKPNCNHSEAPLSHYIVNAHYYIYPWENGKFSHPTIGFF</sequence>
<evidence type="ECO:0000313" key="2">
    <source>
        <dbReference type="EMBL" id="PIN26303.1"/>
    </source>
</evidence>
<keyword evidence="1" id="KW-1133">Transmembrane helix</keyword>
<keyword evidence="1" id="KW-0812">Transmembrane</keyword>
<evidence type="ECO:0000313" key="3">
    <source>
        <dbReference type="Proteomes" id="UP000231279"/>
    </source>
</evidence>
<proteinExistence type="predicted"/>
<reference evidence="3" key="1">
    <citation type="journal article" date="2018" name="Gigascience">
        <title>Genome assembly of the Pink Ipe (Handroanthus impetiginosus, Bignoniaceae), a highly valued, ecologically keystone Neotropical timber forest tree.</title>
        <authorList>
            <person name="Silva-Junior O.B."/>
            <person name="Grattapaglia D."/>
            <person name="Novaes E."/>
            <person name="Collevatti R.G."/>
        </authorList>
    </citation>
    <scope>NUCLEOTIDE SEQUENCE [LARGE SCALE GENOMIC DNA]</scope>
    <source>
        <strain evidence="3">cv. UFG-1</strain>
    </source>
</reference>
<dbReference type="Proteomes" id="UP000231279">
    <property type="component" value="Unassembled WGS sequence"/>
</dbReference>
<evidence type="ECO:0000256" key="1">
    <source>
        <dbReference type="SAM" id="Phobius"/>
    </source>
</evidence>
<comment type="caution">
    <text evidence="2">The sequence shown here is derived from an EMBL/GenBank/DDBJ whole genome shotgun (WGS) entry which is preliminary data.</text>
</comment>
<protein>
    <submittedName>
        <fullName evidence="2">Uncharacterized protein</fullName>
    </submittedName>
</protein>
<organism evidence="2 3">
    <name type="scientific">Handroanthus impetiginosus</name>
    <dbReference type="NCBI Taxonomy" id="429701"/>
    <lineage>
        <taxon>Eukaryota</taxon>
        <taxon>Viridiplantae</taxon>
        <taxon>Streptophyta</taxon>
        <taxon>Embryophyta</taxon>
        <taxon>Tracheophyta</taxon>
        <taxon>Spermatophyta</taxon>
        <taxon>Magnoliopsida</taxon>
        <taxon>eudicotyledons</taxon>
        <taxon>Gunneridae</taxon>
        <taxon>Pentapetalae</taxon>
        <taxon>asterids</taxon>
        <taxon>lamiids</taxon>
        <taxon>Lamiales</taxon>
        <taxon>Bignoniaceae</taxon>
        <taxon>Crescentiina</taxon>
        <taxon>Tabebuia alliance</taxon>
        <taxon>Handroanthus</taxon>
    </lineage>
</organism>
<accession>A0A2G9I969</accession>
<dbReference type="EMBL" id="NKXS01000114">
    <property type="protein sequence ID" value="PIN26303.1"/>
    <property type="molecule type" value="Genomic_DNA"/>
</dbReference>
<gene>
    <name evidence="2" type="ORF">CDL12_00946</name>
</gene>